<dbReference type="GO" id="GO:0071013">
    <property type="term" value="C:catalytic step 2 spliceosome"/>
    <property type="evidence" value="ECO:0007669"/>
    <property type="project" value="TreeGrafter"/>
</dbReference>
<dbReference type="Proteomes" id="UP000494256">
    <property type="component" value="Unassembled WGS sequence"/>
</dbReference>
<evidence type="ECO:0000256" key="4">
    <source>
        <dbReference type="ARBA" id="ARBA00022833"/>
    </source>
</evidence>
<reference evidence="8 9" key="1">
    <citation type="submission" date="2020-04" db="EMBL/GenBank/DDBJ databases">
        <authorList>
            <person name="Wallbank WR R."/>
            <person name="Pardo Diaz C."/>
            <person name="Kozak K."/>
            <person name="Martin S."/>
            <person name="Jiggins C."/>
            <person name="Moest M."/>
            <person name="Warren A I."/>
            <person name="Byers J.R.P. K."/>
            <person name="Montejo-Kovacevich G."/>
            <person name="Yen C E."/>
        </authorList>
    </citation>
    <scope>NUCLEOTIDE SEQUENCE [LARGE SCALE GENOMIC DNA]</scope>
</reference>
<dbReference type="SMART" id="SM00581">
    <property type="entry name" value="PSP"/>
    <property type="match status" value="1"/>
</dbReference>
<comment type="subcellular location">
    <subcellularLocation>
        <location evidence="1">Nucleus</location>
    </subcellularLocation>
</comment>
<evidence type="ECO:0000313" key="8">
    <source>
        <dbReference type="EMBL" id="CAB3228705.1"/>
    </source>
</evidence>
<evidence type="ECO:0000256" key="2">
    <source>
        <dbReference type="ARBA" id="ARBA00022723"/>
    </source>
</evidence>
<keyword evidence="3" id="KW-0863">Zinc-finger</keyword>
<dbReference type="PANTHER" id="PTHR13316">
    <property type="entry name" value="ZINC FINGER, CCHC DOMAIN CONTAINING 8"/>
    <property type="match status" value="1"/>
</dbReference>
<proteinExistence type="predicted"/>
<evidence type="ECO:0000256" key="6">
    <source>
        <dbReference type="SAM" id="MobiDB-lite"/>
    </source>
</evidence>
<name>A0A8S0Z6W7_ARCPL</name>
<sequence>MAKRKAGVNNIIYELDNEDIEVSSDDEVKEPKTKRLETVISPNTITTDDKIEETGIENVTVDKSDVKVSDVASSTIIQNGGKMSVDFVSVESQNVLDSVQNEDVVDCVKKPITEICKTTILNEDIVIDSPGNSDLGVEGCENKTPLITVRFKNNKLAVNYKQQIKAFMLNLIRQHEGDSQVSDSETDLELDIWPEDLNEELPDIAEEKVEDNLFFVDTDPGDDRCDDVPRYSQTSTVISNVPEKEPTPPPAHRGRSCFNCDGNHGLRDCPKPKDFARIANKRKNLPVRVGRYHVEDEQKFGHLIPGRLSGQLRHALGLKRHELPLHIYRMRLLGYPPGWLEEARISHSGIAMFDSSGNAILEADDEEGEFIEPGSKDKFDIKKILDFPGFNVLPSPRYKEEAHIMGLPPMADQDSKMAMLQFLAPNAMKAYKRKKLTMFPSADSKNTTIEGQTEMELDSGDELTEFPSVPPLPDEAPPPPPPPPSCPPPVYTPPPLPTSSPPLPSPQKEDQKEEDRNSEDDVEVIEVLKVGDIPIPMADFIVIDEDDSEVDKTESSSRASPSLDDLEAKKQLLLNALEVTDITVIDKTEESLEEITDISINDAKENEDKRKIIDKVSDDNTIEDKAGDDNENAEKVTDDNANADNIIDDINTDNNGTANTNAPEVIVRATNDENVSDKDANVGDTSVSNKPEIPILERNSQDTSPSIPTQVVNTQESSSQVVDTQVPLSDSQVIDSQETNSSCEVKSIQDSSLSSQLLDSQESVINLSQLMASPTNFDSSIAKTPDSKTGLVKDTEYGTPVLNIASSYVKLPSDDKFAKNICDIINFENLPNSTGKYKKISALLKKVKSEVDRIQDS</sequence>
<gene>
    <name evidence="8" type="ORF">APLA_LOCUS3632</name>
</gene>
<dbReference type="Pfam" id="PF04046">
    <property type="entry name" value="PSP"/>
    <property type="match status" value="1"/>
</dbReference>
<feature type="compositionally biased region" description="Low complexity" evidence="6">
    <location>
        <begin position="652"/>
        <end position="662"/>
    </location>
</feature>
<keyword evidence="5" id="KW-0539">Nucleus</keyword>
<comment type="caution">
    <text evidence="8">The sequence shown here is derived from an EMBL/GenBank/DDBJ whole genome shotgun (WGS) entry which is preliminary data.</text>
</comment>
<dbReference type="AlphaFoldDB" id="A0A8S0Z6W7"/>
<evidence type="ECO:0000259" key="7">
    <source>
        <dbReference type="SMART" id="SM00581"/>
    </source>
</evidence>
<evidence type="ECO:0000256" key="5">
    <source>
        <dbReference type="ARBA" id="ARBA00023242"/>
    </source>
</evidence>
<feature type="region of interest" description="Disordered" evidence="6">
    <location>
        <begin position="620"/>
        <end position="709"/>
    </location>
</feature>
<dbReference type="GO" id="GO:0003723">
    <property type="term" value="F:RNA binding"/>
    <property type="evidence" value="ECO:0007669"/>
    <property type="project" value="TreeGrafter"/>
</dbReference>
<keyword evidence="4" id="KW-0862">Zinc</keyword>
<feature type="region of interest" description="Disordered" evidence="6">
    <location>
        <begin position="462"/>
        <end position="522"/>
    </location>
</feature>
<dbReference type="InterPro" id="IPR006568">
    <property type="entry name" value="PSP_pro-rich"/>
</dbReference>
<feature type="compositionally biased region" description="Pro residues" evidence="6">
    <location>
        <begin position="468"/>
        <end position="505"/>
    </location>
</feature>
<evidence type="ECO:0000313" key="9">
    <source>
        <dbReference type="Proteomes" id="UP000494256"/>
    </source>
</evidence>
<accession>A0A8S0Z6W7</accession>
<evidence type="ECO:0000256" key="1">
    <source>
        <dbReference type="ARBA" id="ARBA00004123"/>
    </source>
</evidence>
<dbReference type="GO" id="GO:0008270">
    <property type="term" value="F:zinc ion binding"/>
    <property type="evidence" value="ECO:0007669"/>
    <property type="project" value="UniProtKB-KW"/>
</dbReference>
<feature type="compositionally biased region" description="Basic and acidic residues" evidence="6">
    <location>
        <begin position="620"/>
        <end position="638"/>
    </location>
</feature>
<protein>
    <recommendedName>
        <fullName evidence="7">PSP proline-rich domain-containing protein</fullName>
    </recommendedName>
</protein>
<dbReference type="EMBL" id="CADEBD010000283">
    <property type="protein sequence ID" value="CAB3228705.1"/>
    <property type="molecule type" value="Genomic_DNA"/>
</dbReference>
<dbReference type="PANTHER" id="PTHR13316:SF0">
    <property type="entry name" value="ZINC FINGER CCHC DOMAIN-CONTAINING PROTEIN 8"/>
    <property type="match status" value="1"/>
</dbReference>
<feature type="domain" description="PSP proline-rich" evidence="7">
    <location>
        <begin position="300"/>
        <end position="352"/>
    </location>
</feature>
<keyword evidence="2" id="KW-0479">Metal-binding</keyword>
<dbReference type="OrthoDB" id="63267at2759"/>
<dbReference type="InterPro" id="IPR052115">
    <property type="entry name" value="NEXT_complex_subunit_ZCCHC8"/>
</dbReference>
<evidence type="ECO:0000256" key="3">
    <source>
        <dbReference type="ARBA" id="ARBA00022771"/>
    </source>
</evidence>
<organism evidence="8 9">
    <name type="scientific">Arctia plantaginis</name>
    <name type="common">Wood tiger moth</name>
    <name type="synonym">Phalaena plantaginis</name>
    <dbReference type="NCBI Taxonomy" id="874455"/>
    <lineage>
        <taxon>Eukaryota</taxon>
        <taxon>Metazoa</taxon>
        <taxon>Ecdysozoa</taxon>
        <taxon>Arthropoda</taxon>
        <taxon>Hexapoda</taxon>
        <taxon>Insecta</taxon>
        <taxon>Pterygota</taxon>
        <taxon>Neoptera</taxon>
        <taxon>Endopterygota</taxon>
        <taxon>Lepidoptera</taxon>
        <taxon>Glossata</taxon>
        <taxon>Ditrysia</taxon>
        <taxon>Noctuoidea</taxon>
        <taxon>Erebidae</taxon>
        <taxon>Arctiinae</taxon>
        <taxon>Arctia</taxon>
    </lineage>
</organism>